<dbReference type="Gene3D" id="3.60.21.10">
    <property type="match status" value="1"/>
</dbReference>
<keyword evidence="2" id="KW-0472">Membrane</keyword>
<dbReference type="SUPFAM" id="SSF56300">
    <property type="entry name" value="Metallo-dependent phosphatases"/>
    <property type="match status" value="1"/>
</dbReference>
<dbReference type="RefSeq" id="XP_066074301.1">
    <property type="nucleotide sequence ID" value="XM_066218204.1"/>
</dbReference>
<proteinExistence type="predicted"/>
<dbReference type="InterPro" id="IPR004843">
    <property type="entry name" value="Calcineurin-like_PHP"/>
</dbReference>
<dbReference type="GeneID" id="91093100"/>
<reference evidence="4 5" key="1">
    <citation type="submission" date="2024-01" db="EMBL/GenBank/DDBJ databases">
        <title>Comparative genomics of Cryptococcus and Kwoniella reveals pathogenesis evolution and contrasting modes of karyotype evolution via chromosome fusion or intercentromeric recombination.</title>
        <authorList>
            <person name="Coelho M.A."/>
            <person name="David-Palma M."/>
            <person name="Shea T."/>
            <person name="Bowers K."/>
            <person name="McGinley-Smith S."/>
            <person name="Mohammad A.W."/>
            <person name="Gnirke A."/>
            <person name="Yurkov A.M."/>
            <person name="Nowrousian M."/>
            <person name="Sun S."/>
            <person name="Cuomo C.A."/>
            <person name="Heitman J."/>
        </authorList>
    </citation>
    <scope>NUCLEOTIDE SEQUENCE [LARGE SCALE GENOMIC DNA]</scope>
    <source>
        <strain evidence="4 5">CBS 6074</strain>
    </source>
</reference>
<gene>
    <name evidence="4" type="ORF">L201_002428</name>
</gene>
<dbReference type="GO" id="GO:0016787">
    <property type="term" value="F:hydrolase activity"/>
    <property type="evidence" value="ECO:0007669"/>
    <property type="project" value="InterPro"/>
</dbReference>
<dbReference type="InterPro" id="IPR029052">
    <property type="entry name" value="Metallo-depent_PP-like"/>
</dbReference>
<evidence type="ECO:0000313" key="4">
    <source>
        <dbReference type="EMBL" id="WWC87538.1"/>
    </source>
</evidence>
<keyword evidence="5" id="KW-1185">Reference proteome</keyword>
<dbReference type="AlphaFoldDB" id="A0AAX4JSV5"/>
<feature type="region of interest" description="Disordered" evidence="1">
    <location>
        <begin position="336"/>
        <end position="359"/>
    </location>
</feature>
<accession>A0AAX4JSV5</accession>
<keyword evidence="2" id="KW-1133">Transmembrane helix</keyword>
<evidence type="ECO:0000259" key="3">
    <source>
        <dbReference type="Pfam" id="PF00149"/>
    </source>
</evidence>
<dbReference type="PANTHER" id="PTHR46546">
    <property type="entry name" value="SHEWANELLA-LIKE PROTEIN PHOSPHATASE 1"/>
    <property type="match status" value="1"/>
</dbReference>
<evidence type="ECO:0000313" key="5">
    <source>
        <dbReference type="Proteomes" id="UP001355207"/>
    </source>
</evidence>
<keyword evidence="2" id="KW-0812">Transmembrane</keyword>
<evidence type="ECO:0000256" key="1">
    <source>
        <dbReference type="SAM" id="MobiDB-lite"/>
    </source>
</evidence>
<evidence type="ECO:0000256" key="2">
    <source>
        <dbReference type="SAM" id="Phobius"/>
    </source>
</evidence>
<name>A0AAX4JSV5_9TREE</name>
<sequence>MRSPRDVLYMSIITSFFIYLLYSRWNVSTSIIQPDVPNKGPHGKHAFRQRLIAVGDLHGDISNTKKVLQMTKLINAKSDWTGGQDILVQTGDIVDRGANALDIYKLMSKLRSQSTDHGGKVISILGNHEFMNAIGDWRYVTEDDIRVFGGTKRRQEALAKDGWLGAEWLANYSITASVPLSPFPRSPKLSFTHGSLRPSYEDLLPYPSKINEIGKSLLEKALTPPLAPPFPPYPYSGLPEGHTYEEAELYSEGGPLWWRGLAEREDENEVCQWADDLKNRLGVRRIIGGHTPNFEQIVSRCNGSIIIIDTGISSAYGGVLSAMEIIYTLTPLKDKNNNGHDRQEPFLIRSPASSDPDSANVQIREKGDMEGTEQEISTEKGLKGRYIEREEVHAIYERRSTLIAVEERELML</sequence>
<organism evidence="4 5">
    <name type="scientific">Kwoniella dendrophila CBS 6074</name>
    <dbReference type="NCBI Taxonomy" id="1295534"/>
    <lineage>
        <taxon>Eukaryota</taxon>
        <taxon>Fungi</taxon>
        <taxon>Dikarya</taxon>
        <taxon>Basidiomycota</taxon>
        <taxon>Agaricomycotina</taxon>
        <taxon>Tremellomycetes</taxon>
        <taxon>Tremellales</taxon>
        <taxon>Cryptococcaceae</taxon>
        <taxon>Kwoniella</taxon>
    </lineage>
</organism>
<feature type="domain" description="Calcineurin-like phosphoesterase" evidence="3">
    <location>
        <begin position="50"/>
        <end position="292"/>
    </location>
</feature>
<dbReference type="EMBL" id="CP144100">
    <property type="protein sequence ID" value="WWC87538.1"/>
    <property type="molecule type" value="Genomic_DNA"/>
</dbReference>
<dbReference type="Proteomes" id="UP001355207">
    <property type="component" value="Chromosome 3"/>
</dbReference>
<protein>
    <recommendedName>
        <fullName evidence="3">Calcineurin-like phosphoesterase domain-containing protein</fullName>
    </recommendedName>
</protein>
<dbReference type="Pfam" id="PF00149">
    <property type="entry name" value="Metallophos"/>
    <property type="match status" value="1"/>
</dbReference>
<dbReference type="PANTHER" id="PTHR46546:SF4">
    <property type="entry name" value="SHEWANELLA-LIKE PROTEIN PHOSPHATASE 1"/>
    <property type="match status" value="1"/>
</dbReference>
<feature type="transmembrane region" description="Helical" evidence="2">
    <location>
        <begin position="7"/>
        <end position="25"/>
    </location>
</feature>